<evidence type="ECO:0000313" key="5">
    <source>
        <dbReference type="Proteomes" id="UP001530377"/>
    </source>
</evidence>
<dbReference type="Gene3D" id="3.40.30.10">
    <property type="entry name" value="Glutaredoxin"/>
    <property type="match status" value="1"/>
</dbReference>
<dbReference type="InterPro" id="IPR010987">
    <property type="entry name" value="Glutathione-S-Trfase_C-like"/>
</dbReference>
<name>A0ABD3SGW3_9STRA</name>
<dbReference type="PROSITE" id="PS50405">
    <property type="entry name" value="GST_CTER"/>
    <property type="match status" value="1"/>
</dbReference>
<dbReference type="SFLD" id="SFLDG01151">
    <property type="entry name" value="Main.2:_Nu-like"/>
    <property type="match status" value="1"/>
</dbReference>
<dbReference type="EMBL" id="JALLPB020000028">
    <property type="protein sequence ID" value="KAL3823821.1"/>
    <property type="molecule type" value="Genomic_DNA"/>
</dbReference>
<accession>A0ABD3SGW3</accession>
<dbReference type="SFLD" id="SFLDS00019">
    <property type="entry name" value="Glutathione_Transferase_(cytos"/>
    <property type="match status" value="1"/>
</dbReference>
<proteinExistence type="inferred from homology"/>
<reference evidence="4 5" key="1">
    <citation type="submission" date="2024-10" db="EMBL/GenBank/DDBJ databases">
        <title>Updated reference genomes for cyclostephanoid diatoms.</title>
        <authorList>
            <person name="Roberts W.R."/>
            <person name="Alverson A.J."/>
        </authorList>
    </citation>
    <scope>NUCLEOTIDE SEQUENCE [LARGE SCALE GENOMIC DNA]</scope>
    <source>
        <strain evidence="4 5">AJA228-03</strain>
    </source>
</reference>
<protein>
    <recommendedName>
        <fullName evidence="6">Glutathione S-transferase</fullName>
    </recommendedName>
</protein>
<dbReference type="PANTHER" id="PTHR44051">
    <property type="entry name" value="GLUTATHIONE S-TRANSFERASE-RELATED"/>
    <property type="match status" value="1"/>
</dbReference>
<evidence type="ECO:0000259" key="2">
    <source>
        <dbReference type="PROSITE" id="PS50404"/>
    </source>
</evidence>
<dbReference type="SFLD" id="SFLDG00358">
    <property type="entry name" value="Main_(cytGST)"/>
    <property type="match status" value="1"/>
</dbReference>
<feature type="domain" description="GST N-terminal" evidence="2">
    <location>
        <begin position="56"/>
        <end position="143"/>
    </location>
</feature>
<dbReference type="SUPFAM" id="SSF47616">
    <property type="entry name" value="GST C-terminal domain-like"/>
    <property type="match status" value="1"/>
</dbReference>
<dbReference type="InterPro" id="IPR036249">
    <property type="entry name" value="Thioredoxin-like_sf"/>
</dbReference>
<dbReference type="Proteomes" id="UP001530377">
    <property type="component" value="Unassembled WGS sequence"/>
</dbReference>
<dbReference type="InterPro" id="IPR036282">
    <property type="entry name" value="Glutathione-S-Trfase_C_sf"/>
</dbReference>
<gene>
    <name evidence="4" type="ORF">ACHAXA_004093</name>
</gene>
<dbReference type="AlphaFoldDB" id="A0ABD3SGW3"/>
<evidence type="ECO:0000259" key="3">
    <source>
        <dbReference type="PROSITE" id="PS50405"/>
    </source>
</evidence>
<dbReference type="PANTHER" id="PTHR44051:SF8">
    <property type="entry name" value="GLUTATHIONE S-TRANSFERASE GSTA"/>
    <property type="match status" value="1"/>
</dbReference>
<keyword evidence="5" id="KW-1185">Reference proteome</keyword>
<comment type="caution">
    <text evidence="4">The sequence shown here is derived from an EMBL/GenBank/DDBJ whole genome shotgun (WGS) entry which is preliminary data.</text>
</comment>
<dbReference type="CDD" id="cd03048">
    <property type="entry name" value="GST_N_Ure2p_like"/>
    <property type="match status" value="1"/>
</dbReference>
<dbReference type="Gene3D" id="1.20.1050.10">
    <property type="match status" value="1"/>
</dbReference>
<evidence type="ECO:0000256" key="1">
    <source>
        <dbReference type="ARBA" id="ARBA00007409"/>
    </source>
</evidence>
<comment type="similarity">
    <text evidence="1">Belongs to the GST superfamily.</text>
</comment>
<dbReference type="Pfam" id="PF13410">
    <property type="entry name" value="GST_C_2"/>
    <property type="match status" value="1"/>
</dbReference>
<sequence length="297" mass="33401">MSAAGGNENGAMNDDVTWMPPEKVEDLYAKAGGNRFASNNRPTSGARSDVALPRGDSQVQLYSLSTPNGIKVSILLEELGVDYDAHKISIMNGEQFHSGFVSVNPNSKIPAAIDMDGPDGQPIHLFESAAIMTYFADKYNRYNFSSNGRARQEMMQWIYFQMANQGPMTGNFGHFFVYAPEDKFETREYGTARYGMEVQRICDVMDKHMEGKTYFVNEEYSLADMALFPWFDQLRKGYVHKCGISAAAFLSVDRYANLNTWADMLLQREAVQRGTQVCSWAHEDTKPWLKVVPVPST</sequence>
<evidence type="ECO:0000313" key="4">
    <source>
        <dbReference type="EMBL" id="KAL3823821.1"/>
    </source>
</evidence>
<dbReference type="Pfam" id="PF13409">
    <property type="entry name" value="GST_N_2"/>
    <property type="match status" value="1"/>
</dbReference>
<dbReference type="InterPro" id="IPR004045">
    <property type="entry name" value="Glutathione_S-Trfase_N"/>
</dbReference>
<dbReference type="SUPFAM" id="SSF52833">
    <property type="entry name" value="Thioredoxin-like"/>
    <property type="match status" value="1"/>
</dbReference>
<feature type="domain" description="GST C-terminal" evidence="3">
    <location>
        <begin position="147"/>
        <end position="294"/>
    </location>
</feature>
<dbReference type="PROSITE" id="PS50404">
    <property type="entry name" value="GST_NTER"/>
    <property type="match status" value="1"/>
</dbReference>
<evidence type="ECO:0008006" key="6">
    <source>
        <dbReference type="Google" id="ProtNLM"/>
    </source>
</evidence>
<organism evidence="4 5">
    <name type="scientific">Cyclostephanos tholiformis</name>
    <dbReference type="NCBI Taxonomy" id="382380"/>
    <lineage>
        <taxon>Eukaryota</taxon>
        <taxon>Sar</taxon>
        <taxon>Stramenopiles</taxon>
        <taxon>Ochrophyta</taxon>
        <taxon>Bacillariophyta</taxon>
        <taxon>Coscinodiscophyceae</taxon>
        <taxon>Thalassiosirophycidae</taxon>
        <taxon>Stephanodiscales</taxon>
        <taxon>Stephanodiscaceae</taxon>
        <taxon>Cyclostephanos</taxon>
    </lineage>
</organism>
<dbReference type="InterPro" id="IPR040079">
    <property type="entry name" value="Glutathione_S-Trfase"/>
</dbReference>